<dbReference type="RefSeq" id="WP_168133097.1">
    <property type="nucleotide sequence ID" value="NZ_JAAVJH010000002.1"/>
</dbReference>
<sequence>MTSPSGGRRHRIGLIVDHPKRDLGGAVLLANALAARGVESALIPLYDQAIDVPLLDLDGLVVNFARPVNKPLVDAYADLGIPVWVLDTEGGVLAERGGNAPDALAAWVRESGYAERLAGYFFWGPVLRDAFVAGSGLSSASLHLTGCPRFDLTAPRWRGILEAPRKGYILANANFPLVNSLFGTSSDDEKAAMVASGWAPDYVDALVDDLKGIADRFIDVVSRVADEFPGETILVRPHPFENAERYRAAFAGRANVIVDGGGSVLDVIANARCVLHVNCGTAVEALRLGVLPLSLEFINTERLRTHSTLPYRASRNVESGDDLMAILRGLDEATAQFDFDAAYRRTSEPWFYLNDGHASDRIADVLVAAMAARRRARTRSVRTSLRSARHRPSAAQRAQAILANAIGSQAASRLRARVQPRRAAKTLVKDAVGALAIRFSRHQAVPAPQVSFARHPLTRLPLASVIVSPGSDR</sequence>
<dbReference type="NCBIfam" id="TIGR04396">
    <property type="entry name" value="surf_polysacc"/>
    <property type="match status" value="1"/>
</dbReference>
<evidence type="ECO:0000313" key="1">
    <source>
        <dbReference type="EMBL" id="NJR77540.1"/>
    </source>
</evidence>
<dbReference type="InterPro" id="IPR030906">
    <property type="entry name" value="Surf_polysacc"/>
</dbReference>
<evidence type="ECO:0008006" key="3">
    <source>
        <dbReference type="Google" id="ProtNLM"/>
    </source>
</evidence>
<organism evidence="1 2">
    <name type="scientific">Sphingomonas corticis</name>
    <dbReference type="NCBI Taxonomy" id="2722791"/>
    <lineage>
        <taxon>Bacteria</taxon>
        <taxon>Pseudomonadati</taxon>
        <taxon>Pseudomonadota</taxon>
        <taxon>Alphaproteobacteria</taxon>
        <taxon>Sphingomonadales</taxon>
        <taxon>Sphingomonadaceae</taxon>
        <taxon>Sphingomonas</taxon>
    </lineage>
</organism>
<evidence type="ECO:0000313" key="2">
    <source>
        <dbReference type="Proteomes" id="UP000732399"/>
    </source>
</evidence>
<gene>
    <name evidence="1" type="ORF">HBH26_02785</name>
</gene>
<proteinExistence type="predicted"/>
<reference evidence="1 2" key="1">
    <citation type="submission" date="2020-03" db="EMBL/GenBank/DDBJ databases">
        <authorList>
            <person name="Wang L."/>
            <person name="He N."/>
            <person name="Li Y."/>
            <person name="Fang Y."/>
            <person name="Zhang F."/>
        </authorList>
    </citation>
    <scope>NUCLEOTIDE SEQUENCE [LARGE SCALE GENOMIC DNA]</scope>
    <source>
        <strain evidence="1 2">36D10-4-7</strain>
    </source>
</reference>
<accession>A0ABX1CN73</accession>
<dbReference type="Proteomes" id="UP000732399">
    <property type="component" value="Unassembled WGS sequence"/>
</dbReference>
<protein>
    <recommendedName>
        <fullName evidence="3">Surface carbohydrate biosynthesis protein</fullName>
    </recommendedName>
</protein>
<dbReference type="EMBL" id="JAAVJH010000002">
    <property type="protein sequence ID" value="NJR77540.1"/>
    <property type="molecule type" value="Genomic_DNA"/>
</dbReference>
<dbReference type="SUPFAM" id="SSF53756">
    <property type="entry name" value="UDP-Glycosyltransferase/glycogen phosphorylase"/>
    <property type="match status" value="1"/>
</dbReference>
<name>A0ABX1CN73_9SPHN</name>
<comment type="caution">
    <text evidence="1">The sequence shown here is derived from an EMBL/GenBank/DDBJ whole genome shotgun (WGS) entry which is preliminary data.</text>
</comment>
<keyword evidence="2" id="KW-1185">Reference proteome</keyword>